<evidence type="ECO:0000256" key="4">
    <source>
        <dbReference type="SAM" id="MobiDB-lite"/>
    </source>
</evidence>
<feature type="compositionally biased region" description="Low complexity" evidence="4">
    <location>
        <begin position="104"/>
        <end position="116"/>
    </location>
</feature>
<evidence type="ECO:0000313" key="7">
    <source>
        <dbReference type="Proteomes" id="UP000559256"/>
    </source>
</evidence>
<feature type="domain" description="Alpha-type protein kinase" evidence="5">
    <location>
        <begin position="365"/>
        <end position="596"/>
    </location>
</feature>
<keyword evidence="2" id="KW-0808">Transferase</keyword>
<organism evidence="6 7">
    <name type="scientific">Tetrapyrgos nigripes</name>
    <dbReference type="NCBI Taxonomy" id="182062"/>
    <lineage>
        <taxon>Eukaryota</taxon>
        <taxon>Fungi</taxon>
        <taxon>Dikarya</taxon>
        <taxon>Basidiomycota</taxon>
        <taxon>Agaricomycotina</taxon>
        <taxon>Agaricomycetes</taxon>
        <taxon>Agaricomycetidae</taxon>
        <taxon>Agaricales</taxon>
        <taxon>Marasmiineae</taxon>
        <taxon>Marasmiaceae</taxon>
        <taxon>Tetrapyrgos</taxon>
    </lineage>
</organism>
<dbReference type="SUPFAM" id="SSF56112">
    <property type="entry name" value="Protein kinase-like (PK-like)"/>
    <property type="match status" value="1"/>
</dbReference>
<keyword evidence="3" id="KW-0418">Kinase</keyword>
<dbReference type="OrthoDB" id="301415at2759"/>
<dbReference type="GO" id="GO:0005524">
    <property type="term" value="F:ATP binding"/>
    <property type="evidence" value="ECO:0007669"/>
    <property type="project" value="InterPro"/>
</dbReference>
<comment type="caution">
    <text evidence="6">The sequence shown here is derived from an EMBL/GenBank/DDBJ whole genome shotgun (WGS) entry which is preliminary data.</text>
</comment>
<dbReference type="CDD" id="cd04515">
    <property type="entry name" value="Alpha_kinase"/>
    <property type="match status" value="1"/>
</dbReference>
<dbReference type="PROSITE" id="PS51158">
    <property type="entry name" value="ALPHA_KINASE"/>
    <property type="match status" value="1"/>
</dbReference>
<accession>A0A8H5GH18</accession>
<sequence length="615" mass="67643">MCCSVLNLGLNEHEECARCKKLGRANITEVEKKKIMDTPNCKHCSTLYPFMNGDFCVLCIEPGVPSQKDTSLVLALTQSISSSAASFDKEASQHRLNRPNSNPNLKKAQATNTKKQQLKLTKEETITIELHLDVINKKNKQEKSGIAALVNKHSKDTILSTVLNGLINETQTMYLTSHYAVTLPQDAKVSFSLGSWQFQSIVSGKSYSVNKEKIDFNGTLQNFYDCLRDSGRILPKDISDQCCALPSEATSTRSTCPKASKHKVPNERCMFLVAEIKASLIIALIADTDKDLASVRPPPVPTYHSSWRRQGSGQAAAAAPNIIEYECVPFKKIVCTIEPNGETQLETKMEMDEIEVPKGWAVFIKGGKPQGSYLGKGMYKYTIKVARYHGKMVALFQHKPCMVPLGSDNRQYLLQELDILITATALLKMFYERANLANVTLPKISCNSTGTFVGIASSPPTNLAPFPLEVDIDTSDNQALLFNTFMVAPLLETCGDLYKCHKFSGNTQTGHNPSDVLGQAVNAFAHHVVEETQGTYMLLDIQGVIGPDGSLVLFDLQAHTKDKNSGPGDEGLEQIKQFAEEHMDSRVCTQMNLGDLKGLVKTSNVHKLFTAAAPI</sequence>
<dbReference type="GO" id="GO:0004674">
    <property type="term" value="F:protein serine/threonine kinase activity"/>
    <property type="evidence" value="ECO:0007669"/>
    <property type="project" value="UniProtKB-KW"/>
</dbReference>
<evidence type="ECO:0000256" key="1">
    <source>
        <dbReference type="ARBA" id="ARBA00022527"/>
    </source>
</evidence>
<evidence type="ECO:0000313" key="6">
    <source>
        <dbReference type="EMBL" id="KAF5364797.1"/>
    </source>
</evidence>
<dbReference type="AlphaFoldDB" id="A0A8H5GH18"/>
<keyword evidence="7" id="KW-1185">Reference proteome</keyword>
<feature type="region of interest" description="Disordered" evidence="4">
    <location>
        <begin position="87"/>
        <end position="116"/>
    </location>
</feature>
<dbReference type="Proteomes" id="UP000559256">
    <property type="component" value="Unassembled WGS sequence"/>
</dbReference>
<gene>
    <name evidence="6" type="ORF">D9758_009291</name>
</gene>
<evidence type="ECO:0000256" key="2">
    <source>
        <dbReference type="ARBA" id="ARBA00022679"/>
    </source>
</evidence>
<proteinExistence type="predicted"/>
<dbReference type="InterPro" id="IPR004166">
    <property type="entry name" value="a-kinase_dom"/>
</dbReference>
<name>A0A8H5GH18_9AGAR</name>
<dbReference type="EMBL" id="JAACJM010000031">
    <property type="protein sequence ID" value="KAF5364797.1"/>
    <property type="molecule type" value="Genomic_DNA"/>
</dbReference>
<reference evidence="6 7" key="1">
    <citation type="journal article" date="2020" name="ISME J.">
        <title>Uncovering the hidden diversity of litter-decomposition mechanisms in mushroom-forming fungi.</title>
        <authorList>
            <person name="Floudas D."/>
            <person name="Bentzer J."/>
            <person name="Ahren D."/>
            <person name="Johansson T."/>
            <person name="Persson P."/>
            <person name="Tunlid A."/>
        </authorList>
    </citation>
    <scope>NUCLEOTIDE SEQUENCE [LARGE SCALE GENOMIC DNA]</scope>
    <source>
        <strain evidence="6 7">CBS 291.85</strain>
    </source>
</reference>
<evidence type="ECO:0000259" key="5">
    <source>
        <dbReference type="PROSITE" id="PS51158"/>
    </source>
</evidence>
<keyword evidence="1" id="KW-0723">Serine/threonine-protein kinase</keyword>
<dbReference type="InterPro" id="IPR011009">
    <property type="entry name" value="Kinase-like_dom_sf"/>
</dbReference>
<protein>
    <recommendedName>
        <fullName evidence="5">Alpha-type protein kinase domain-containing protein</fullName>
    </recommendedName>
</protein>
<evidence type="ECO:0000256" key="3">
    <source>
        <dbReference type="ARBA" id="ARBA00022777"/>
    </source>
</evidence>
<dbReference type="Pfam" id="PF02816">
    <property type="entry name" value="Alpha_kinase"/>
    <property type="match status" value="1"/>
</dbReference>
<dbReference type="Gene3D" id="3.20.200.10">
    <property type="entry name" value="MHCK/EF2 kinase"/>
    <property type="match status" value="1"/>
</dbReference>